<dbReference type="AlphaFoldDB" id="A0A6C0B3G7"/>
<evidence type="ECO:0000313" key="1">
    <source>
        <dbReference type="EMBL" id="QHS86775.1"/>
    </source>
</evidence>
<dbReference type="EMBL" id="MN739061">
    <property type="protein sequence ID" value="QHS86775.1"/>
    <property type="molecule type" value="Genomic_DNA"/>
</dbReference>
<organism evidence="1">
    <name type="scientific">viral metagenome</name>
    <dbReference type="NCBI Taxonomy" id="1070528"/>
    <lineage>
        <taxon>unclassified sequences</taxon>
        <taxon>metagenomes</taxon>
        <taxon>organismal metagenomes</taxon>
    </lineage>
</organism>
<reference evidence="1" key="1">
    <citation type="journal article" date="2020" name="Nature">
        <title>Giant virus diversity and host interactions through global metagenomics.</title>
        <authorList>
            <person name="Schulz F."/>
            <person name="Roux S."/>
            <person name="Paez-Espino D."/>
            <person name="Jungbluth S."/>
            <person name="Walsh D.A."/>
            <person name="Denef V.J."/>
            <person name="McMahon K.D."/>
            <person name="Konstantinidis K.T."/>
            <person name="Eloe-Fadrosh E.A."/>
            <person name="Kyrpides N.C."/>
            <person name="Woyke T."/>
        </authorList>
    </citation>
    <scope>NUCLEOTIDE SEQUENCE</scope>
    <source>
        <strain evidence="1">GVMAG-M-3300009422-16</strain>
    </source>
</reference>
<protein>
    <submittedName>
        <fullName evidence="1">Uncharacterized protein</fullName>
    </submittedName>
</protein>
<sequence>MEIISVIFIILCIILLICLFRKSVQGPEEFFNAGDYKDFTNNNKNLDNILQTFSKLAFKSGAALKNISSSYILTKNNLDVKLKKEIEIVIGKVLLKINTMYETKYEVTDLERIKVETNILKERQVSVIFFIYELNKYSSRKVFIQYRTSINNTVNLNYIRTVQSGNDDFNHPYISGEYHEVMGEDIIDDTLDVLQSQPKCAEEIKLYTPSEHRAINLKLDNNCVINDLPKHISRPYVNPTIFTML</sequence>
<accession>A0A6C0B3G7</accession>
<proteinExistence type="predicted"/>
<name>A0A6C0B3G7_9ZZZZ</name>